<reference evidence="1" key="1">
    <citation type="submission" date="2019-08" db="EMBL/GenBank/DDBJ databases">
        <title>Genome sequence of Clostridiales bacterium MT110.</title>
        <authorList>
            <person name="Cao J."/>
        </authorList>
    </citation>
    <scope>NUCLEOTIDE SEQUENCE</scope>
    <source>
        <strain evidence="1">MT110</strain>
    </source>
</reference>
<gene>
    <name evidence="1" type="ORF">FRZ06_04450</name>
</gene>
<organism evidence="1 2">
    <name type="scientific">Anoxybacterium hadale</name>
    <dbReference type="NCBI Taxonomy" id="3408580"/>
    <lineage>
        <taxon>Bacteria</taxon>
        <taxon>Bacillati</taxon>
        <taxon>Bacillota</taxon>
        <taxon>Clostridia</taxon>
        <taxon>Peptostreptococcales</taxon>
        <taxon>Anaerovoracaceae</taxon>
        <taxon>Anoxybacterium</taxon>
    </lineage>
</organism>
<proteinExistence type="predicted"/>
<evidence type="ECO:0000313" key="1">
    <source>
        <dbReference type="EMBL" id="QOX62649.1"/>
    </source>
</evidence>
<sequence length="302" mass="34195">MRGIFLSLLRRAILGDYLVTNHLNDQGLLHKFSKQLTRTMDIPCVSVIADKGYDSKEEIETCILNGIVPYVGFKDDKEERILTLDYEKKEITEKIRISTVPIHISACLHAGVLPSCYENTNISIEVRSEGYLGCFQRSLDQKTAICPMGFTLRRVKTKGEGMVYASRSSCRQCANRCTPSKSHKTVYFGPKAVYVAVKMYGEYPPVNVPPPDFIPHNSFFVKNRTKKTVLIRIRDDIPKQKERLCISEHPFGTVKWYHGAHYVLCKGIEKTTAELGLSFLAYNLRRAVNLIGTRAILEGIKA</sequence>
<dbReference type="EMBL" id="CP042469">
    <property type="protein sequence ID" value="QOX62649.1"/>
    <property type="molecule type" value="Genomic_DNA"/>
</dbReference>
<keyword evidence="2" id="KW-1185">Reference proteome</keyword>
<name>A0ACD1A8I7_9FIRM</name>
<evidence type="ECO:0000313" key="2">
    <source>
        <dbReference type="Proteomes" id="UP000594014"/>
    </source>
</evidence>
<protein>
    <submittedName>
        <fullName evidence="1">Uncharacterized protein</fullName>
    </submittedName>
</protein>
<dbReference type="Proteomes" id="UP000594014">
    <property type="component" value="Chromosome"/>
</dbReference>
<accession>A0ACD1A8I7</accession>